<reference evidence="1 2" key="1">
    <citation type="submission" date="2020-08" db="EMBL/GenBank/DDBJ databases">
        <title>Bridging the membrane lipid divide: bacteria of the FCB group superphylum have the potential to synthesize archaeal ether lipids.</title>
        <authorList>
            <person name="Villanueva L."/>
            <person name="Von Meijenfeldt F.A.B."/>
            <person name="Westbye A.B."/>
            <person name="Yadav S."/>
            <person name="Hopmans E.C."/>
            <person name="Dutilh B.E."/>
            <person name="Sinninghe Damste J.S."/>
        </authorList>
    </citation>
    <scope>NUCLEOTIDE SEQUENCE [LARGE SCALE GENOMIC DNA]</scope>
    <source>
        <strain evidence="1">NIOZ-UU36</strain>
    </source>
</reference>
<sequence>MADIPAELHPVLANASVVSNAGAVTSNTPVENRQEILGTNSPAATAARVAQANPPSGNKMPSDQQILELQFPGEMNNVDILKIKDVPSELVGPEDYQAWTNSDSQIFIKEKPELDEFMRIFVLYHEGIHIRQFNQNGPPKLFQNMIKYEVQAYGKSTGWLDTKQAQRLGSARKDFRKTVQLARQAAANVFRIADAALEQHIMVINDGFTEAEIDEIYLETMIENSMLPDKYVNLEEFKRYQIGDLYKQTGKTFFSE</sequence>
<evidence type="ECO:0000313" key="1">
    <source>
        <dbReference type="EMBL" id="MBC8334476.1"/>
    </source>
</evidence>
<dbReference type="EMBL" id="JACNJN010000068">
    <property type="protein sequence ID" value="MBC8334476.1"/>
    <property type="molecule type" value="Genomic_DNA"/>
</dbReference>
<organism evidence="1 2">
    <name type="scientific">Candidatus Desulfolinea nitratireducens</name>
    <dbReference type="NCBI Taxonomy" id="2841698"/>
    <lineage>
        <taxon>Bacteria</taxon>
        <taxon>Bacillati</taxon>
        <taxon>Chloroflexota</taxon>
        <taxon>Anaerolineae</taxon>
        <taxon>Anaerolineales</taxon>
        <taxon>Anaerolineales incertae sedis</taxon>
        <taxon>Candidatus Desulfolinea</taxon>
    </lineage>
</organism>
<proteinExistence type="predicted"/>
<protein>
    <submittedName>
        <fullName evidence="1">Uncharacterized protein</fullName>
    </submittedName>
</protein>
<dbReference type="Proteomes" id="UP000614469">
    <property type="component" value="Unassembled WGS sequence"/>
</dbReference>
<gene>
    <name evidence="1" type="ORF">H8E29_04365</name>
</gene>
<accession>A0A8J6NGQ1</accession>
<comment type="caution">
    <text evidence="1">The sequence shown here is derived from an EMBL/GenBank/DDBJ whole genome shotgun (WGS) entry which is preliminary data.</text>
</comment>
<dbReference type="AlphaFoldDB" id="A0A8J6NGQ1"/>
<name>A0A8J6NGQ1_9CHLR</name>
<evidence type="ECO:0000313" key="2">
    <source>
        <dbReference type="Proteomes" id="UP000614469"/>
    </source>
</evidence>